<keyword evidence="1" id="KW-0812">Transmembrane</keyword>
<organism evidence="2 3">
    <name type="scientific">Ureibacillus chungkukjangi</name>
    <dbReference type="NCBI Taxonomy" id="1202712"/>
    <lineage>
        <taxon>Bacteria</taxon>
        <taxon>Bacillati</taxon>
        <taxon>Bacillota</taxon>
        <taxon>Bacilli</taxon>
        <taxon>Bacillales</taxon>
        <taxon>Caryophanaceae</taxon>
        <taxon>Ureibacillus</taxon>
    </lineage>
</organism>
<dbReference type="Proteomes" id="UP000247416">
    <property type="component" value="Unassembled WGS sequence"/>
</dbReference>
<comment type="caution">
    <text evidence="2">The sequence shown here is derived from an EMBL/GenBank/DDBJ whole genome shotgun (WGS) entry which is preliminary data.</text>
</comment>
<feature type="transmembrane region" description="Helical" evidence="1">
    <location>
        <begin position="47"/>
        <end position="66"/>
    </location>
</feature>
<dbReference type="OrthoDB" id="2991604at2"/>
<keyword evidence="1" id="KW-1133">Transmembrane helix</keyword>
<proteinExistence type="predicted"/>
<dbReference type="RefSeq" id="WP_107934496.1">
    <property type="nucleotide sequence ID" value="NZ_CP085009.1"/>
</dbReference>
<evidence type="ECO:0000313" key="3">
    <source>
        <dbReference type="Proteomes" id="UP000247416"/>
    </source>
</evidence>
<gene>
    <name evidence="2" type="ORF">BJ095_10742</name>
</gene>
<accession>A0A318TV07</accession>
<reference evidence="2 3" key="1">
    <citation type="submission" date="2018-06" db="EMBL/GenBank/DDBJ databases">
        <title>Genomic Encyclopedia of Archaeal and Bacterial Type Strains, Phase II (KMG-II): from individual species to whole genera.</title>
        <authorList>
            <person name="Goeker M."/>
        </authorList>
    </citation>
    <scope>NUCLEOTIDE SEQUENCE [LARGE SCALE GENOMIC DNA]</scope>
    <source>
        <strain evidence="2 3">KACC 16626</strain>
    </source>
</reference>
<dbReference type="AlphaFoldDB" id="A0A318TV07"/>
<feature type="transmembrane region" description="Helical" evidence="1">
    <location>
        <begin position="7"/>
        <end position="27"/>
    </location>
</feature>
<sequence>MKYFKYAISGILVGIFIVPIVFNWLAIPLFDQVLYMLFGEPDNPLSISLAIIFTLGIITLAILLPISRKKADT</sequence>
<dbReference type="EMBL" id="QJTJ01000007">
    <property type="protein sequence ID" value="PYF06808.1"/>
    <property type="molecule type" value="Genomic_DNA"/>
</dbReference>
<keyword evidence="3" id="KW-1185">Reference proteome</keyword>
<keyword evidence="1" id="KW-0472">Membrane</keyword>
<evidence type="ECO:0000256" key="1">
    <source>
        <dbReference type="SAM" id="Phobius"/>
    </source>
</evidence>
<name>A0A318TV07_9BACL</name>
<protein>
    <submittedName>
        <fullName evidence="2">Uncharacterized protein</fullName>
    </submittedName>
</protein>
<evidence type="ECO:0000313" key="2">
    <source>
        <dbReference type="EMBL" id="PYF06808.1"/>
    </source>
</evidence>